<reference evidence="3 4" key="1">
    <citation type="submission" date="2020-07" db="EMBL/GenBank/DDBJ databases">
        <title>Sequencing the genomes of 1000 actinobacteria strains.</title>
        <authorList>
            <person name="Klenk H.-P."/>
        </authorList>
    </citation>
    <scope>NUCLEOTIDE SEQUENCE [LARGE SCALE GENOMIC DNA]</scope>
    <source>
        <strain evidence="3 4">CXB654</strain>
    </source>
</reference>
<dbReference type="Proteomes" id="UP000589036">
    <property type="component" value="Unassembled WGS sequence"/>
</dbReference>
<feature type="domain" description="GH18" evidence="2">
    <location>
        <begin position="60"/>
        <end position="345"/>
    </location>
</feature>
<proteinExistence type="predicted"/>
<feature type="signal peptide" evidence="1">
    <location>
        <begin position="1"/>
        <end position="21"/>
    </location>
</feature>
<name>A0A852U2J0_9ACTN</name>
<keyword evidence="1" id="KW-0732">Signal</keyword>
<dbReference type="EMBL" id="JACCCC010000001">
    <property type="protein sequence ID" value="NYE48364.1"/>
    <property type="molecule type" value="Genomic_DNA"/>
</dbReference>
<dbReference type="InterPro" id="IPR052750">
    <property type="entry name" value="GH18_Chitinase"/>
</dbReference>
<dbReference type="Gene3D" id="3.20.20.80">
    <property type="entry name" value="Glycosidases"/>
    <property type="match status" value="1"/>
</dbReference>
<evidence type="ECO:0000313" key="4">
    <source>
        <dbReference type="Proteomes" id="UP000589036"/>
    </source>
</evidence>
<dbReference type="GO" id="GO:0005975">
    <property type="term" value="P:carbohydrate metabolic process"/>
    <property type="evidence" value="ECO:0007669"/>
    <property type="project" value="InterPro"/>
</dbReference>
<sequence>MRTRLLSALAAVAVLPVGLWAAGTMDAPAAEITPAAGVSAEVAETVVANDSTADPEAMGAAPYLYYGWGDPPDAVRLMQETGVRWFTLAFILSDGGCAPAWDGTRPLDGADADRIAEIRAAGGDVIPSVGGWSGAKLGENCADAQSLAAAYQQVVDAYDLKAIDIDIEASEIENEQTQDRVLAAVKIIKADNPGLDVIMTLGTTTEGPNHWGERLISRAAETGAGVDTWTIMPFNFGGGDMAAATRSASEGLNAHIASAYGISGAQAYAMQGISSMNGTTDTGETVTPAAYSEMRDFARDSGMDRFTFWAVNRDRPCPGGGASASCGGIDQQEWEFTRITAGFPG</sequence>
<keyword evidence="4" id="KW-1185">Reference proteome</keyword>
<dbReference type="PROSITE" id="PS51910">
    <property type="entry name" value="GH18_2"/>
    <property type="match status" value="1"/>
</dbReference>
<dbReference type="PANTHER" id="PTHR42976">
    <property type="entry name" value="BIFUNCTIONAL CHITINASE/LYSOZYME-RELATED"/>
    <property type="match status" value="1"/>
</dbReference>
<dbReference type="InterPro" id="IPR001223">
    <property type="entry name" value="Glyco_hydro18_cat"/>
</dbReference>
<accession>A0A852U2J0</accession>
<protein>
    <recommendedName>
        <fullName evidence="2">GH18 domain-containing protein</fullName>
    </recommendedName>
</protein>
<evidence type="ECO:0000313" key="3">
    <source>
        <dbReference type="EMBL" id="NYE48364.1"/>
    </source>
</evidence>
<organism evidence="3 4">
    <name type="scientific">Spinactinospora alkalitolerans</name>
    <dbReference type="NCBI Taxonomy" id="687207"/>
    <lineage>
        <taxon>Bacteria</taxon>
        <taxon>Bacillati</taxon>
        <taxon>Actinomycetota</taxon>
        <taxon>Actinomycetes</taxon>
        <taxon>Streptosporangiales</taxon>
        <taxon>Nocardiopsidaceae</taxon>
        <taxon>Spinactinospora</taxon>
    </lineage>
</organism>
<dbReference type="RefSeq" id="WP_179644162.1">
    <property type="nucleotide sequence ID" value="NZ_BAAAYY010000004.1"/>
</dbReference>
<comment type="caution">
    <text evidence="3">The sequence shown here is derived from an EMBL/GenBank/DDBJ whole genome shotgun (WGS) entry which is preliminary data.</text>
</comment>
<dbReference type="SUPFAM" id="SSF51445">
    <property type="entry name" value="(Trans)glycosidases"/>
    <property type="match status" value="1"/>
</dbReference>
<evidence type="ECO:0000259" key="2">
    <source>
        <dbReference type="PROSITE" id="PS51910"/>
    </source>
</evidence>
<dbReference type="InterPro" id="IPR017853">
    <property type="entry name" value="GH"/>
</dbReference>
<feature type="chain" id="PRO_5038371205" description="GH18 domain-containing protein" evidence="1">
    <location>
        <begin position="22"/>
        <end position="345"/>
    </location>
</feature>
<gene>
    <name evidence="3" type="ORF">HDA32_003484</name>
</gene>
<dbReference type="PANTHER" id="PTHR42976:SF1">
    <property type="entry name" value="GH18 DOMAIN-CONTAINING PROTEIN-RELATED"/>
    <property type="match status" value="1"/>
</dbReference>
<evidence type="ECO:0000256" key="1">
    <source>
        <dbReference type="SAM" id="SignalP"/>
    </source>
</evidence>
<dbReference type="CDD" id="cd06543">
    <property type="entry name" value="GH18_PF-ChiA-like"/>
    <property type="match status" value="1"/>
</dbReference>
<dbReference type="AlphaFoldDB" id="A0A852U2J0"/>